<evidence type="ECO:0000313" key="2">
    <source>
        <dbReference type="EMBL" id="MDQ0468791.1"/>
    </source>
</evidence>
<dbReference type="RefSeq" id="WP_307270469.1">
    <property type="nucleotide sequence ID" value="NZ_JAUSVX010000002.1"/>
</dbReference>
<accession>A0ABU0J3E9</accession>
<keyword evidence="3" id="KW-1185">Reference proteome</keyword>
<comment type="caution">
    <text evidence="2">The sequence shown here is derived from an EMBL/GenBank/DDBJ whole genome shotgun (WGS) entry which is preliminary data.</text>
</comment>
<proteinExistence type="predicted"/>
<dbReference type="InterPro" id="IPR021830">
    <property type="entry name" value="DUF3422"/>
</dbReference>
<keyword evidence="1" id="KW-1133">Transmembrane helix</keyword>
<keyword evidence="1" id="KW-0812">Transmembrane</keyword>
<evidence type="ECO:0000313" key="3">
    <source>
        <dbReference type="Proteomes" id="UP001242480"/>
    </source>
</evidence>
<evidence type="ECO:0000256" key="1">
    <source>
        <dbReference type="SAM" id="Phobius"/>
    </source>
</evidence>
<feature type="transmembrane region" description="Helical" evidence="1">
    <location>
        <begin position="404"/>
        <end position="422"/>
    </location>
</feature>
<feature type="transmembrane region" description="Helical" evidence="1">
    <location>
        <begin position="373"/>
        <end position="398"/>
    </location>
</feature>
<organism evidence="2 3">
    <name type="scientific">Labrys wisconsinensis</name>
    <dbReference type="NCBI Taxonomy" id="425677"/>
    <lineage>
        <taxon>Bacteria</taxon>
        <taxon>Pseudomonadati</taxon>
        <taxon>Pseudomonadota</taxon>
        <taxon>Alphaproteobacteria</taxon>
        <taxon>Hyphomicrobiales</taxon>
        <taxon>Xanthobacteraceae</taxon>
        <taxon>Labrys</taxon>
    </lineage>
</organism>
<reference evidence="2 3" key="1">
    <citation type="submission" date="2023-07" db="EMBL/GenBank/DDBJ databases">
        <title>Genomic Encyclopedia of Type Strains, Phase IV (KMG-IV): sequencing the most valuable type-strain genomes for metagenomic binning, comparative biology and taxonomic classification.</title>
        <authorList>
            <person name="Goeker M."/>
        </authorList>
    </citation>
    <scope>NUCLEOTIDE SEQUENCE [LARGE SCALE GENOMIC DNA]</scope>
    <source>
        <strain evidence="2 3">DSM 19619</strain>
    </source>
</reference>
<dbReference type="Proteomes" id="UP001242480">
    <property type="component" value="Unassembled WGS sequence"/>
</dbReference>
<sequence>MDGTQEAPTVATLRAHEHRGTVLEEVHARPFRPLGTPRRLLHFAFLTDAAEAEADRAALVRFCAERGVEQPRDGVRQFRTVFGDKALRWEQHGEFTTYCWQLADGDGSLFIRQAGELAWPMGLIEQPGRHLVSVDLQLVRPEATPDLAAIFDAASLCSVTVEDGAARVSTDFKAGADGFVRILVVNQGLDPTRTGALAQRLLELETYRLLALLGLPEAQRLSEPIARIERSLVEITREMTRVDGLDANQRLLDRIAALAAELEAGVAESLFRFGATRAYHGIVQGRLAAIHGEAAAGGETFDSFLSRRMTPALRTCAAIEARQASLSSRLARAAQLLRTKVDIELERQNRDILSTLSERTRLQLRLQHTVEGLSIAAVSYYVVGLIGHLAGLLPALGLTIDKEVVTAAAIPVVVAAVAWFILMRVRRHKNIP</sequence>
<name>A0ABU0J3E9_9HYPH</name>
<protein>
    <submittedName>
        <fullName evidence="2">Membrane-anchored protein</fullName>
    </submittedName>
</protein>
<gene>
    <name evidence="2" type="ORF">QO011_001791</name>
</gene>
<dbReference type="EMBL" id="JAUSVX010000002">
    <property type="protein sequence ID" value="MDQ0468791.1"/>
    <property type="molecule type" value="Genomic_DNA"/>
</dbReference>
<keyword evidence="1" id="KW-0472">Membrane</keyword>
<dbReference type="Pfam" id="PF11902">
    <property type="entry name" value="DUF3422"/>
    <property type="match status" value="1"/>
</dbReference>